<dbReference type="Pfam" id="PF13561">
    <property type="entry name" value="adh_short_C2"/>
    <property type="match status" value="1"/>
</dbReference>
<dbReference type="InterPro" id="IPR036291">
    <property type="entry name" value="NAD(P)-bd_dom_sf"/>
</dbReference>
<dbReference type="SUPFAM" id="SSF51735">
    <property type="entry name" value="NAD(P)-binding Rossmann-fold domains"/>
    <property type="match status" value="1"/>
</dbReference>
<evidence type="ECO:0000313" key="3">
    <source>
        <dbReference type="EMBL" id="MPW22094.1"/>
    </source>
</evidence>
<comment type="similarity">
    <text evidence="1">Belongs to the short-chain dehydrogenases/reductases (SDR) family.</text>
</comment>
<dbReference type="EMBL" id="WHNP01000057">
    <property type="protein sequence ID" value="MPW22094.1"/>
    <property type="molecule type" value="Genomic_DNA"/>
</dbReference>
<organism evidence="3 4">
    <name type="scientific">Paraburkholderia franconis</name>
    <dbReference type="NCBI Taxonomy" id="2654983"/>
    <lineage>
        <taxon>Bacteria</taxon>
        <taxon>Pseudomonadati</taxon>
        <taxon>Pseudomonadota</taxon>
        <taxon>Betaproteobacteria</taxon>
        <taxon>Burkholderiales</taxon>
        <taxon>Burkholderiaceae</taxon>
        <taxon>Paraburkholderia</taxon>
    </lineage>
</organism>
<dbReference type="PANTHER" id="PTHR24321">
    <property type="entry name" value="DEHYDROGENASES, SHORT CHAIN"/>
    <property type="match status" value="1"/>
</dbReference>
<keyword evidence="4" id="KW-1185">Reference proteome</keyword>
<dbReference type="InterPro" id="IPR020904">
    <property type="entry name" value="Sc_DH/Rdtase_CS"/>
</dbReference>
<comment type="caution">
    <text evidence="3">The sequence shown here is derived from an EMBL/GenBank/DDBJ whole genome shotgun (WGS) entry which is preliminary data.</text>
</comment>
<name>A0A7X1TK69_9BURK</name>
<dbReference type="AlphaFoldDB" id="A0A7X1TK69"/>
<dbReference type="RefSeq" id="WP_321574849.1">
    <property type="nucleotide sequence ID" value="NZ_WHNP01000057.1"/>
</dbReference>
<dbReference type="FunFam" id="3.40.50.720:FF:000084">
    <property type="entry name" value="Short-chain dehydrogenase reductase"/>
    <property type="match status" value="1"/>
</dbReference>
<proteinExistence type="inferred from homology"/>
<dbReference type="PANTHER" id="PTHR24321:SF8">
    <property type="entry name" value="ESTRADIOL 17-BETA-DEHYDROGENASE 8-RELATED"/>
    <property type="match status" value="1"/>
</dbReference>
<dbReference type="PROSITE" id="PS00061">
    <property type="entry name" value="ADH_SHORT"/>
    <property type="match status" value="1"/>
</dbReference>
<keyword evidence="2 3" id="KW-0560">Oxidoreductase</keyword>
<dbReference type="Gene3D" id="3.40.50.720">
    <property type="entry name" value="NAD(P)-binding Rossmann-like Domain"/>
    <property type="match status" value="1"/>
</dbReference>
<evidence type="ECO:0000313" key="4">
    <source>
        <dbReference type="Proteomes" id="UP000484381"/>
    </source>
</evidence>
<evidence type="ECO:0000256" key="2">
    <source>
        <dbReference type="ARBA" id="ARBA00023002"/>
    </source>
</evidence>
<dbReference type="InterPro" id="IPR002347">
    <property type="entry name" value="SDR_fam"/>
</dbReference>
<sequence length="252" mass="26254">MKKRLQGKRIVITGAVDNIGKAAVAAFVEEGAKVVIGDIDGARGEKVAAEFGPNVRFIRVDVTDDASVRRLIDDGADWLGGLDVLAQNAGAMTSGAITELDPSTFDKLFAVNVRGLFLGAKYAVPHLRRAGGGSIINTASLAGKRGQPGLTVYSASKGAVIAFGTTLALELAKDRIRVNTICPGWIDTTFNDPIVGYMGGRGVQDEKVAAAVPLGRQGMSSEVAPLFVFLASDESSYVNAQALLVDGGTFNA</sequence>
<reference evidence="3 4" key="1">
    <citation type="submission" date="2019-10" db="EMBL/GenBank/DDBJ databases">
        <title>Paraburkholderia sp. isolated from nodules of Mimosa pudica from Brazilian Atlantic Forest soils.</title>
        <authorList>
            <person name="Paulitsch F."/>
            <person name="Hungria M."/>
            <person name="Dall'Agnol R."/>
        </authorList>
    </citation>
    <scope>NUCLEOTIDE SEQUENCE [LARGE SCALE GENOMIC DNA]</scope>
    <source>
        <strain evidence="3 4">CNPSo 3157</strain>
    </source>
</reference>
<dbReference type="PRINTS" id="PR00080">
    <property type="entry name" value="SDRFAMILY"/>
</dbReference>
<dbReference type="NCBIfam" id="NF005559">
    <property type="entry name" value="PRK07231.1"/>
    <property type="match status" value="1"/>
</dbReference>
<dbReference type="PRINTS" id="PR00081">
    <property type="entry name" value="GDHRDH"/>
</dbReference>
<dbReference type="Proteomes" id="UP000484381">
    <property type="component" value="Unassembled WGS sequence"/>
</dbReference>
<accession>A0A7X1TK69</accession>
<gene>
    <name evidence="3" type="ORF">GCT13_35965</name>
</gene>
<dbReference type="CDD" id="cd05233">
    <property type="entry name" value="SDR_c"/>
    <property type="match status" value="1"/>
</dbReference>
<protein>
    <submittedName>
        <fullName evidence="3">Glucose 1-dehydrogenase</fullName>
        <ecNumber evidence="3">1.1.1.47</ecNumber>
    </submittedName>
</protein>
<evidence type="ECO:0000256" key="1">
    <source>
        <dbReference type="ARBA" id="ARBA00006484"/>
    </source>
</evidence>
<dbReference type="EC" id="1.1.1.47" evidence="3"/>
<dbReference type="GO" id="GO:0047936">
    <property type="term" value="F:glucose 1-dehydrogenase [NAD(P)+] activity"/>
    <property type="evidence" value="ECO:0007669"/>
    <property type="project" value="UniProtKB-EC"/>
</dbReference>